<dbReference type="InterPro" id="IPR013087">
    <property type="entry name" value="Znf_C2H2_type"/>
</dbReference>
<feature type="region of interest" description="Disordered" evidence="1">
    <location>
        <begin position="100"/>
        <end position="149"/>
    </location>
</feature>
<reference evidence="4" key="1">
    <citation type="submission" date="2011-08" db="EMBL/GenBank/DDBJ databases">
        <title>The draft genome of Latimeria chalumnae.</title>
        <authorList>
            <person name="Di Palma F."/>
            <person name="Alfoldi J."/>
            <person name="Johnson J."/>
            <person name="Berlin A."/>
            <person name="Gnerre S."/>
            <person name="Jaffe D."/>
            <person name="MacCallum I."/>
            <person name="Young S."/>
            <person name="Walker B.J."/>
            <person name="Lander E."/>
            <person name="Lindblad-Toh K."/>
        </authorList>
    </citation>
    <scope>NUCLEOTIDE SEQUENCE [LARGE SCALE GENOMIC DNA]</scope>
    <source>
        <strain evidence="4">Wild caught</strain>
    </source>
</reference>
<gene>
    <name evidence="3" type="primary">ZNF106</name>
</gene>
<protein>
    <submittedName>
        <fullName evidence="3">Zinc finger protein 106</fullName>
    </submittedName>
</protein>
<feature type="region of interest" description="Disordered" evidence="1">
    <location>
        <begin position="1452"/>
        <end position="1510"/>
    </location>
</feature>
<dbReference type="Pfam" id="PF00400">
    <property type="entry name" value="WD40"/>
    <property type="match status" value="2"/>
</dbReference>
<evidence type="ECO:0000313" key="3">
    <source>
        <dbReference type="Ensembl" id="ENSLACP00000013969.1"/>
    </source>
</evidence>
<dbReference type="Ensembl" id="ENSLACT00000014068.1">
    <property type="protein sequence ID" value="ENSLACP00000013969.1"/>
    <property type="gene ID" value="ENSLACG00000012300.1"/>
</dbReference>
<feature type="region of interest" description="Disordered" evidence="1">
    <location>
        <begin position="887"/>
        <end position="949"/>
    </location>
</feature>
<dbReference type="InterPro" id="IPR042622">
    <property type="entry name" value="Znf106"/>
</dbReference>
<feature type="region of interest" description="Disordered" evidence="1">
    <location>
        <begin position="1012"/>
        <end position="1057"/>
    </location>
</feature>
<dbReference type="InterPro" id="IPR015943">
    <property type="entry name" value="WD40/YVTN_repeat-like_dom_sf"/>
</dbReference>
<feature type="compositionally biased region" description="Basic and acidic residues" evidence="1">
    <location>
        <begin position="100"/>
        <end position="125"/>
    </location>
</feature>
<feature type="region of interest" description="Disordered" evidence="1">
    <location>
        <begin position="175"/>
        <end position="229"/>
    </location>
</feature>
<dbReference type="InterPro" id="IPR036322">
    <property type="entry name" value="WD40_repeat_dom_sf"/>
</dbReference>
<feature type="compositionally biased region" description="Polar residues" evidence="1">
    <location>
        <begin position="666"/>
        <end position="686"/>
    </location>
</feature>
<feature type="domain" description="C2H2-type" evidence="2">
    <location>
        <begin position="1836"/>
        <end position="1859"/>
    </location>
</feature>
<feature type="region of interest" description="Disordered" evidence="1">
    <location>
        <begin position="1353"/>
        <end position="1440"/>
    </location>
</feature>
<feature type="compositionally biased region" description="Basic residues" evidence="1">
    <location>
        <begin position="1391"/>
        <end position="1401"/>
    </location>
</feature>
<dbReference type="PANTHER" id="PTHR14435:SF2">
    <property type="entry name" value="ZINC FINGER PROTEIN 106"/>
    <property type="match status" value="1"/>
</dbReference>
<dbReference type="FunFam" id="2.130.10.10:FF:000114">
    <property type="entry name" value="zinc finger protein 106 isoform X1"/>
    <property type="match status" value="1"/>
</dbReference>
<feature type="region of interest" description="Disordered" evidence="1">
    <location>
        <begin position="431"/>
        <end position="457"/>
    </location>
</feature>
<dbReference type="eggNOG" id="KOG1721">
    <property type="taxonomic scope" value="Eukaryota"/>
</dbReference>
<dbReference type="GeneTree" id="ENSGT00940000157336"/>
<dbReference type="InterPro" id="IPR001680">
    <property type="entry name" value="WD40_rpt"/>
</dbReference>
<reference evidence="3" key="3">
    <citation type="submission" date="2025-09" db="UniProtKB">
        <authorList>
            <consortium name="Ensembl"/>
        </authorList>
    </citation>
    <scope>IDENTIFICATION</scope>
</reference>
<feature type="region of interest" description="Disordered" evidence="1">
    <location>
        <begin position="245"/>
        <end position="268"/>
    </location>
</feature>
<feature type="compositionally biased region" description="Polar residues" evidence="1">
    <location>
        <begin position="1012"/>
        <end position="1026"/>
    </location>
</feature>
<evidence type="ECO:0000256" key="1">
    <source>
        <dbReference type="SAM" id="MobiDB-lite"/>
    </source>
</evidence>
<dbReference type="Bgee" id="ENSLACG00000012300">
    <property type="expression patterns" value="Expressed in chordate pharynx and 6 other cell types or tissues"/>
</dbReference>
<proteinExistence type="predicted"/>
<dbReference type="SMART" id="SM00320">
    <property type="entry name" value="WD40"/>
    <property type="match status" value="6"/>
</dbReference>
<dbReference type="FunCoup" id="H3AWE8">
    <property type="interactions" value="700"/>
</dbReference>
<dbReference type="CDD" id="cd00200">
    <property type="entry name" value="WD40"/>
    <property type="match status" value="1"/>
</dbReference>
<feature type="compositionally biased region" description="Basic and acidic residues" evidence="1">
    <location>
        <begin position="431"/>
        <end position="442"/>
    </location>
</feature>
<dbReference type="InParanoid" id="H3AWE8"/>
<feature type="compositionally biased region" description="Polar residues" evidence="1">
    <location>
        <begin position="920"/>
        <end position="936"/>
    </location>
</feature>
<dbReference type="GO" id="GO:0003723">
    <property type="term" value="F:RNA binding"/>
    <property type="evidence" value="ECO:0007669"/>
    <property type="project" value="InterPro"/>
</dbReference>
<feature type="region of interest" description="Disordered" evidence="1">
    <location>
        <begin position="1275"/>
        <end position="1303"/>
    </location>
</feature>
<dbReference type="EMBL" id="AFYH01152280">
    <property type="status" value="NOT_ANNOTATED_CDS"/>
    <property type="molecule type" value="Genomic_DNA"/>
</dbReference>
<dbReference type="PANTHER" id="PTHR14435">
    <property type="entry name" value="ZINC FINGER PROTEIN 106"/>
    <property type="match status" value="1"/>
</dbReference>
<dbReference type="GO" id="GO:0016020">
    <property type="term" value="C:membrane"/>
    <property type="evidence" value="ECO:0007669"/>
    <property type="project" value="TreeGrafter"/>
</dbReference>
<feature type="region of interest" description="Disordered" evidence="1">
    <location>
        <begin position="708"/>
        <end position="727"/>
    </location>
</feature>
<feature type="region of interest" description="Disordered" evidence="1">
    <location>
        <begin position="625"/>
        <end position="702"/>
    </location>
</feature>
<sequence>MAKERKCILCHIVYTSRKEMDEHMRSMLHHRELENLKGRDCDHECRVCGVTVVGLTAYAKHISSQLHKDKISAGDGKEEPEQEYFDKELVQLIKQRNKAAREEESCNYNGDKEPVNRRQQGRFDSEVNYQDGNNYNQPPWHQKRERNWENDSYPNHRQGSFPFPREPANPNWRSGIPRGPPGWHPNGPGGAQLWHHNHGGSSGFKHPRHGLGSGPPVWHTGRNPGRHPEGQEMFSNLFSSNSGGVWNSNSRGSTGKNPGGGFSLRKNHPLMPNSTGEDLSMMWNSNPGKSKNYNQDRYKWDVKKKDNGSKMVGQRGQPADSMDFTSDSFSSEDALFFSKSQIFDSNTEKMFQKSMNPSREKGYRWAPYPSQRSQEYPPGSNDGSCKILQPTDPFYLFSPAPTVKIRSNTMGKLDSTAKLQETREFAKTSACTKEKPGKDGIKGSRTPQLKSVLSPTPNTKSLLRCEGFLKTSKPHFSTASSKGRTPLNALNLETNTVSSYFKKLHSMAPRSLQSNKSASSNESKGLAELSLSEELRRAREILQRSRCESKPENSPKSTESSFQENLHTFECSMESPVDSGKLQQDALEVASHGSNLSTNENKKLEGQVASVGTSDNECCEYVPSELENATQPESSSIPLPPCRDFEDPSSAAVNTKSKESDMESMASPSVNGDSNSKTSLEINSAGNGDVLKADDFAPTEGCENSVLDSELQRGGGQPSGPLLPELSKLGLPASLQRDLTRHITAKSKASSGHLPEPNLNNARRIRNISGHRKSESEKESGLKPTVKHLLNVSCRNINWDQVIQQATKKKQELGKGLPRFGIEMVPQVQTEQEVLEPDEDPDLPSLEGFHWEGITVTAPPGSARKRSLSESSVVGDRNSSVYSLFADQQTRRKNQRCHPFQPARKLGTPSDQTFIKRELSSPSTAPRTSSHMLETAQTRRDSLPSIPDNPVGAVPLIKKEDFNFSNPTESSVTPVAALTQSQNALETGGELKASAQGSTTVVRAFSLVDGATDSSYTSGAEQNDSQGLGKKRRAAADGSSPEVPSLERKNKRRKIKCKKERSQVDQLLSISLREEELNKSLQGVDGSLVQARAALQAAYLDVQRLLVLKQQVTMEMSNLRTQRIQILQGLQETLDSPERPEQELLSSTPVESRATTLISTPFSSLTITPANHTSHPVSFAALPLLNTTLSPLQKLGGLPTPATASAIPDSSIQIKQEPVSPGRKEEGMNPVSTPEKTGVPAKDLHCESGVTPESSMHPVITAVASLSGLLEEFQERDPVESPAGLASGSKGAAPKSTSPVQSQMPVNIMNSFAVPERPHACFPVQALKLHSTPEVDPSPLASLPEAVESSLACGEGKVGKKKKKLRKKKSLKAASIPENSDTEQDVGVVRPVRKQKNKKSPKGGTVTTSTPQEFEEATNDQEAERPGAANELGSMESDSDLEVVEIPNPPCEVVAINSSDSGNEKPDSPSKRDFTNFTGCPPEEIPRSGCDEVSSTSELGTNYGNSAVQSTSVTKKQTMVIAFIRSASTPVELSSEPGEDEEPSEGSFEGHQAAINAMQIYNGLLYTCSADKTTRAYSLISRKCVGVFEGHSSKVNCLLISQMPDKKVWLYTGSSDHTIRCHSIKTKECLEQLMLPDRVLCLHSRWRILFVGLANGSVVTFSLKDNKQLDVFECHGPRAVSCLATGQEGARKLLLVGSYDCTISVRDARNGLLLRTLEGHTKTVLCMKVVNDLVFSGSSDQSVHAHNIHTGELVRIYKGHSHAVTVVTILGKVMVTACLDKLVRIYELQSHDRLQVYGGHSDMIMCMVIHKSMIYTGCYDGSVQAVRLNLMQNFRCWWHGCSMIFGVMDHLKHHLLTDHTNPNFQTLKCRWRNCDSFFTAKKGSKQNATKHLQKHAEEDSRVDS</sequence>
<dbReference type="PROSITE" id="PS00028">
    <property type="entry name" value="ZINC_FINGER_C2H2_1"/>
    <property type="match status" value="3"/>
</dbReference>
<feature type="domain" description="C2H2-type" evidence="2">
    <location>
        <begin position="45"/>
        <end position="67"/>
    </location>
</feature>
<name>H3AWE8_LATCH</name>
<feature type="compositionally biased region" description="Basic and acidic residues" evidence="1">
    <location>
        <begin position="1462"/>
        <end position="1474"/>
    </location>
</feature>
<feature type="compositionally biased region" description="Polar residues" evidence="1">
    <location>
        <begin position="1493"/>
        <end position="1510"/>
    </location>
</feature>
<dbReference type="EMBL" id="AFYH01152281">
    <property type="status" value="NOT_ANNOTATED_CDS"/>
    <property type="molecule type" value="Genomic_DNA"/>
</dbReference>
<feature type="domain" description="C2H2-type" evidence="2">
    <location>
        <begin position="7"/>
        <end position="29"/>
    </location>
</feature>
<organism evidence="3 4">
    <name type="scientific">Latimeria chalumnae</name>
    <name type="common">Coelacanth</name>
    <dbReference type="NCBI Taxonomy" id="7897"/>
    <lineage>
        <taxon>Eukaryota</taxon>
        <taxon>Metazoa</taxon>
        <taxon>Chordata</taxon>
        <taxon>Craniata</taxon>
        <taxon>Vertebrata</taxon>
        <taxon>Euteleostomi</taxon>
        <taxon>Coelacanthiformes</taxon>
        <taxon>Coelacanthidae</taxon>
        <taxon>Latimeria</taxon>
    </lineage>
</organism>
<dbReference type="Gene3D" id="2.130.10.10">
    <property type="entry name" value="YVTN repeat-like/Quinoprotein amine dehydrogenase"/>
    <property type="match status" value="2"/>
</dbReference>
<dbReference type="SMART" id="SM00355">
    <property type="entry name" value="ZnF_C2H2"/>
    <property type="match status" value="4"/>
</dbReference>
<dbReference type="EMBL" id="AFYH01152282">
    <property type="status" value="NOT_ANNOTATED_CDS"/>
    <property type="molecule type" value="Genomic_DNA"/>
</dbReference>
<dbReference type="Proteomes" id="UP000008672">
    <property type="component" value="Unassembled WGS sequence"/>
</dbReference>
<evidence type="ECO:0000259" key="2">
    <source>
        <dbReference type="PROSITE" id="PS00028"/>
    </source>
</evidence>
<feature type="compositionally biased region" description="Basic residues" evidence="1">
    <location>
        <begin position="1359"/>
        <end position="1371"/>
    </location>
</feature>
<dbReference type="STRING" id="7897.ENSLACP00000013969"/>
<keyword evidence="4" id="KW-1185">Reference proteome</keyword>
<dbReference type="SUPFAM" id="SSF50978">
    <property type="entry name" value="WD40 repeat-like"/>
    <property type="match status" value="1"/>
</dbReference>
<dbReference type="GO" id="GO:0017124">
    <property type="term" value="F:SH3 domain binding"/>
    <property type="evidence" value="ECO:0007669"/>
    <property type="project" value="TreeGrafter"/>
</dbReference>
<dbReference type="EMBL" id="AFYH01152283">
    <property type="status" value="NOT_ANNOTATED_CDS"/>
    <property type="molecule type" value="Genomic_DNA"/>
</dbReference>
<feature type="compositionally biased region" description="Polar residues" evidence="1">
    <location>
        <begin position="554"/>
        <end position="563"/>
    </location>
</feature>
<dbReference type="OMA" id="TNMFLCE"/>
<feature type="compositionally biased region" description="Basic and acidic residues" evidence="1">
    <location>
        <begin position="543"/>
        <end position="553"/>
    </location>
</feature>
<feature type="compositionally biased region" description="Polar residues" evidence="1">
    <location>
        <begin position="127"/>
        <end position="139"/>
    </location>
</feature>
<evidence type="ECO:0000313" key="4">
    <source>
        <dbReference type="Proteomes" id="UP000008672"/>
    </source>
</evidence>
<dbReference type="HOGENOM" id="CLU_001566_0_0_1"/>
<feature type="compositionally biased region" description="Polar residues" evidence="1">
    <location>
        <begin position="627"/>
        <end position="637"/>
    </location>
</feature>
<accession>H3AWE8</accession>
<feature type="region of interest" description="Disordered" evidence="1">
    <location>
        <begin position="1215"/>
        <end position="1243"/>
    </location>
</feature>
<reference evidence="3" key="2">
    <citation type="submission" date="2025-08" db="UniProtKB">
        <authorList>
            <consortium name="Ensembl"/>
        </authorList>
    </citation>
    <scope>IDENTIFICATION</scope>
</reference>
<dbReference type="GO" id="GO:0005829">
    <property type="term" value="C:cytosol"/>
    <property type="evidence" value="ECO:0007669"/>
    <property type="project" value="TreeGrafter"/>
</dbReference>
<dbReference type="GO" id="GO:0008286">
    <property type="term" value="P:insulin receptor signaling pathway"/>
    <property type="evidence" value="ECO:0007669"/>
    <property type="project" value="TreeGrafter"/>
</dbReference>
<feature type="compositionally biased region" description="Polar residues" evidence="1">
    <location>
        <begin position="445"/>
        <end position="457"/>
    </location>
</feature>
<feature type="region of interest" description="Disordered" evidence="1">
    <location>
        <begin position="543"/>
        <end position="563"/>
    </location>
</feature>